<evidence type="ECO:0000313" key="2">
    <source>
        <dbReference type="EMBL" id="PKU94624.1"/>
    </source>
</evidence>
<dbReference type="EMBL" id="PCHB01000017">
    <property type="protein sequence ID" value="PKU94624.1"/>
    <property type="molecule type" value="Genomic_DNA"/>
</dbReference>
<evidence type="ECO:0000259" key="1">
    <source>
        <dbReference type="SMART" id="SM00974"/>
    </source>
</evidence>
<dbReference type="InterPro" id="IPR018306">
    <property type="entry name" value="Phage_T5_Orf172_DNA-bd"/>
</dbReference>
<sequence>MTRGIIYLMSIAVAGLVKIGKTGTGNYHERMRFLEANGYANVTGLKREFAIEVEDYDAKEALIDDIFAKARVGTSELFALDVDLAKQLLAAFEGTQVYPSLARESKEEVFTRAVGRHRRHAEVRRIPNGTYRLDYKPRGSRQTIHVLMRVEDGELSIQAGQHVSTSTGKGLPAAVRELRDRYVDIHGLVLEDVRFDSPSAAGSFVTGGSCNGWEAWKGEDGRSIGTYR</sequence>
<dbReference type="SMART" id="SM00974">
    <property type="entry name" value="T5orf172"/>
    <property type="match status" value="1"/>
</dbReference>
<name>A0A2N3QRV5_9BIFI</name>
<dbReference type="RefSeq" id="WP_101393823.1">
    <property type="nucleotide sequence ID" value="NZ_PCHB01000017.1"/>
</dbReference>
<accession>A0A2N3QRV5</accession>
<comment type="caution">
    <text evidence="2">The sequence shown here is derived from an EMBL/GenBank/DDBJ whole genome shotgun (WGS) entry which is preliminary data.</text>
</comment>
<evidence type="ECO:0000313" key="3">
    <source>
        <dbReference type="Proteomes" id="UP000233783"/>
    </source>
</evidence>
<dbReference type="Proteomes" id="UP000233783">
    <property type="component" value="Unassembled WGS sequence"/>
</dbReference>
<gene>
    <name evidence="2" type="ORF">CQR56_1528</name>
</gene>
<protein>
    <recommendedName>
        <fullName evidence="1">Bacteriophage T5 Orf172 DNA-binding domain-containing protein</fullName>
    </recommendedName>
</protein>
<proteinExistence type="predicted"/>
<reference evidence="2 3" key="1">
    <citation type="submission" date="2017-10" db="EMBL/GenBank/DDBJ databases">
        <title>Bifidobacterium genomics.</title>
        <authorList>
            <person name="Lugli G.A."/>
            <person name="Milani C."/>
            <person name="Mancabelli L."/>
        </authorList>
    </citation>
    <scope>NUCLEOTIDE SEQUENCE [LARGE SCALE GENOMIC DNA]</scope>
    <source>
        <strain evidence="2 3">1744B</strain>
    </source>
</reference>
<organism evidence="2 3">
    <name type="scientific">Bifidobacterium pseudolongum subsp. globosum</name>
    <dbReference type="NCBI Taxonomy" id="1690"/>
    <lineage>
        <taxon>Bacteria</taxon>
        <taxon>Bacillati</taxon>
        <taxon>Actinomycetota</taxon>
        <taxon>Actinomycetes</taxon>
        <taxon>Bifidobacteriales</taxon>
        <taxon>Bifidobacteriaceae</taxon>
        <taxon>Bifidobacterium</taxon>
    </lineage>
</organism>
<dbReference type="Pfam" id="PF10544">
    <property type="entry name" value="T5orf172"/>
    <property type="match status" value="1"/>
</dbReference>
<dbReference type="InterPro" id="IPR025579">
    <property type="entry name" value="DUF4357"/>
</dbReference>
<dbReference type="AlphaFoldDB" id="A0A2N3QRV5"/>
<feature type="domain" description="Bacteriophage T5 Orf172 DNA-binding" evidence="1">
    <location>
        <begin position="11"/>
        <end position="92"/>
    </location>
</feature>
<dbReference type="Pfam" id="PF14267">
    <property type="entry name" value="DUF4357"/>
    <property type="match status" value="1"/>
</dbReference>